<reference evidence="1 2" key="1">
    <citation type="journal article" date="2019" name="Sci. Rep.">
        <title>Orb-weaving spider Araneus ventricosus genome elucidates the spidroin gene catalogue.</title>
        <authorList>
            <person name="Kono N."/>
            <person name="Nakamura H."/>
            <person name="Ohtoshi R."/>
            <person name="Moran D.A.P."/>
            <person name="Shinohara A."/>
            <person name="Yoshida Y."/>
            <person name="Fujiwara M."/>
            <person name="Mori M."/>
            <person name="Tomita M."/>
            <person name="Arakawa K."/>
        </authorList>
    </citation>
    <scope>NUCLEOTIDE SEQUENCE [LARGE SCALE GENOMIC DNA]</scope>
</reference>
<proteinExistence type="predicted"/>
<name>A0A4Y2B0C4_ARAVE</name>
<sequence>MVYLDISRHSPKMFRVFYSISVVRPVQPFKVSFGLSITSSLDESTFSANSENRQDVEELGSVSCVVCAHICKSVRWYQGSESPVGPRDIELA</sequence>
<comment type="caution">
    <text evidence="1">The sequence shown here is derived from an EMBL/GenBank/DDBJ whole genome shotgun (WGS) entry which is preliminary data.</text>
</comment>
<protein>
    <submittedName>
        <fullName evidence="1">Uncharacterized protein</fullName>
    </submittedName>
</protein>
<gene>
    <name evidence="1" type="ORF">AVEN_34681_1</name>
</gene>
<dbReference type="Proteomes" id="UP000499080">
    <property type="component" value="Unassembled WGS sequence"/>
</dbReference>
<evidence type="ECO:0000313" key="2">
    <source>
        <dbReference type="Proteomes" id="UP000499080"/>
    </source>
</evidence>
<dbReference type="EMBL" id="BGPR01000043">
    <property type="protein sequence ID" value="GBL85523.1"/>
    <property type="molecule type" value="Genomic_DNA"/>
</dbReference>
<organism evidence="1 2">
    <name type="scientific">Araneus ventricosus</name>
    <name type="common">Orbweaver spider</name>
    <name type="synonym">Epeira ventricosa</name>
    <dbReference type="NCBI Taxonomy" id="182803"/>
    <lineage>
        <taxon>Eukaryota</taxon>
        <taxon>Metazoa</taxon>
        <taxon>Ecdysozoa</taxon>
        <taxon>Arthropoda</taxon>
        <taxon>Chelicerata</taxon>
        <taxon>Arachnida</taxon>
        <taxon>Araneae</taxon>
        <taxon>Araneomorphae</taxon>
        <taxon>Entelegynae</taxon>
        <taxon>Araneoidea</taxon>
        <taxon>Araneidae</taxon>
        <taxon>Araneus</taxon>
    </lineage>
</organism>
<dbReference type="AlphaFoldDB" id="A0A4Y2B0C4"/>
<evidence type="ECO:0000313" key="1">
    <source>
        <dbReference type="EMBL" id="GBL85523.1"/>
    </source>
</evidence>
<keyword evidence="2" id="KW-1185">Reference proteome</keyword>
<accession>A0A4Y2B0C4</accession>